<dbReference type="InterPro" id="IPR002941">
    <property type="entry name" value="DNA_methylase_N4/N6"/>
</dbReference>
<feature type="domain" description="DNA methylase N-4/N-6" evidence="4">
    <location>
        <begin position="64"/>
        <end position="403"/>
    </location>
</feature>
<accession>A0A833JCJ4</accession>
<name>A0A833JCJ4_9BACT</name>
<evidence type="ECO:0000313" key="6">
    <source>
        <dbReference type="Proteomes" id="UP000442694"/>
    </source>
</evidence>
<reference evidence="5 6" key="1">
    <citation type="submission" date="2019-10" db="EMBL/GenBank/DDBJ databases">
        <title>New genus of Silvanigrellaceae.</title>
        <authorList>
            <person name="Pitt A."/>
            <person name="Hahn M.W."/>
        </authorList>
    </citation>
    <scope>NUCLEOTIDE SEQUENCE [LARGE SCALE GENOMIC DNA]</scope>
    <source>
        <strain evidence="5 6">33A1-SZDP</strain>
    </source>
</reference>
<gene>
    <name evidence="5" type="ORF">GCL57_07255</name>
</gene>
<keyword evidence="6" id="KW-1185">Reference proteome</keyword>
<keyword evidence="2 5" id="KW-0808">Transferase</keyword>
<comment type="caution">
    <text evidence="5">The sequence shown here is derived from an EMBL/GenBank/DDBJ whole genome shotgun (WGS) entry which is preliminary data.</text>
</comment>
<dbReference type="PANTHER" id="PTHR13370">
    <property type="entry name" value="RNA METHYLASE-RELATED"/>
    <property type="match status" value="1"/>
</dbReference>
<evidence type="ECO:0000256" key="2">
    <source>
        <dbReference type="ARBA" id="ARBA00022679"/>
    </source>
</evidence>
<dbReference type="PANTHER" id="PTHR13370:SF3">
    <property type="entry name" value="TRNA (GUANINE(10)-N2)-METHYLTRANSFERASE HOMOLOG"/>
    <property type="match status" value="1"/>
</dbReference>
<dbReference type="EC" id="2.1.1.-" evidence="3"/>
<sequence>MMHIAHYQLELKYKFEDQIISAPNSTIIENTTLSRNNHNSQNMLIHGDNYQVMKYLQKSFQNKVKCIYIDPPFNTGVKINSKGMELKYHDEFEHSFWLGMMHERLIECRNLLSEDGCLFLHLDDNECAYAKILLDNIFGRSNYINTISIKTHDPSGFKVTGKILFSSANYILLYAKNKENLKLKPLYIEKKYDKLYSYWLYNREENISLWKFENIKDAFAKIKYNTSSYKLLINEKKILKEELEVQLSEFAINNARQIFRLAPIGGGAKVKRQKFIELSTKNKGIIFQCPNEKDEHFYLLNGNQILFYDKRFQIINGKLCPSEVLTNIWCDIPWNGIAREGGVTFCNAKKPESLIKRILLLSTNEGDLVLDCFLGSGTTAAVAHKMKRSWIGIEKDDQIYTHAHKRLVQVLEGKDNLGISKEMNWKGGGGFQFYELNYNT</sequence>
<evidence type="ECO:0000313" key="5">
    <source>
        <dbReference type="EMBL" id="KAB8030763.1"/>
    </source>
</evidence>
<dbReference type="GO" id="GO:0003677">
    <property type="term" value="F:DNA binding"/>
    <property type="evidence" value="ECO:0007669"/>
    <property type="project" value="InterPro"/>
</dbReference>
<dbReference type="InterPro" id="IPR029063">
    <property type="entry name" value="SAM-dependent_MTases_sf"/>
</dbReference>
<evidence type="ECO:0000256" key="1">
    <source>
        <dbReference type="ARBA" id="ARBA00022603"/>
    </source>
</evidence>
<organism evidence="5 6">
    <name type="scientific">Fluviispira multicolorata</name>
    <dbReference type="NCBI Taxonomy" id="2654512"/>
    <lineage>
        <taxon>Bacteria</taxon>
        <taxon>Pseudomonadati</taxon>
        <taxon>Bdellovibrionota</taxon>
        <taxon>Oligoflexia</taxon>
        <taxon>Silvanigrellales</taxon>
        <taxon>Silvanigrellaceae</taxon>
        <taxon>Fluviispira</taxon>
    </lineage>
</organism>
<evidence type="ECO:0000259" key="4">
    <source>
        <dbReference type="Pfam" id="PF01555"/>
    </source>
</evidence>
<evidence type="ECO:0000256" key="3">
    <source>
        <dbReference type="RuleBase" id="RU362026"/>
    </source>
</evidence>
<dbReference type="InterPro" id="IPR001091">
    <property type="entry name" value="RM_Methyltransferase"/>
</dbReference>
<dbReference type="GO" id="GO:0008170">
    <property type="term" value="F:N-methyltransferase activity"/>
    <property type="evidence" value="ECO:0007669"/>
    <property type="project" value="InterPro"/>
</dbReference>
<keyword evidence="1 5" id="KW-0489">Methyltransferase</keyword>
<dbReference type="AlphaFoldDB" id="A0A833JCJ4"/>
<dbReference type="RefSeq" id="WP_152212690.1">
    <property type="nucleotide sequence ID" value="NZ_WFLN01000006.1"/>
</dbReference>
<protein>
    <recommendedName>
        <fullName evidence="3">Methyltransferase</fullName>
        <ecNumber evidence="3">2.1.1.-</ecNumber>
    </recommendedName>
</protein>
<dbReference type="GO" id="GO:0032259">
    <property type="term" value="P:methylation"/>
    <property type="evidence" value="ECO:0007669"/>
    <property type="project" value="UniProtKB-KW"/>
</dbReference>
<proteinExistence type="inferred from homology"/>
<dbReference type="Pfam" id="PF01555">
    <property type="entry name" value="N6_N4_Mtase"/>
    <property type="match status" value="1"/>
</dbReference>
<dbReference type="Proteomes" id="UP000442694">
    <property type="component" value="Unassembled WGS sequence"/>
</dbReference>
<dbReference type="EMBL" id="WFLN01000006">
    <property type="protein sequence ID" value="KAB8030763.1"/>
    <property type="molecule type" value="Genomic_DNA"/>
</dbReference>
<comment type="similarity">
    <text evidence="3">Belongs to the N(4)/N(6)-methyltransferase family.</text>
</comment>
<dbReference type="Gene3D" id="3.40.50.150">
    <property type="entry name" value="Vaccinia Virus protein VP39"/>
    <property type="match status" value="1"/>
</dbReference>
<dbReference type="PRINTS" id="PR00508">
    <property type="entry name" value="S21N4MTFRASE"/>
</dbReference>
<dbReference type="SUPFAM" id="SSF53335">
    <property type="entry name" value="S-adenosyl-L-methionine-dependent methyltransferases"/>
    <property type="match status" value="1"/>
</dbReference>
<dbReference type="GO" id="GO:0005737">
    <property type="term" value="C:cytoplasm"/>
    <property type="evidence" value="ECO:0007669"/>
    <property type="project" value="TreeGrafter"/>
</dbReference>